<dbReference type="Proteomes" id="UP000198661">
    <property type="component" value="Unassembled WGS sequence"/>
</dbReference>
<evidence type="ECO:0000256" key="1">
    <source>
        <dbReference type="SAM" id="SignalP"/>
    </source>
</evidence>
<dbReference type="AlphaFoldDB" id="A0A1I2RN43"/>
<dbReference type="EMBL" id="FOOK01000032">
    <property type="protein sequence ID" value="SFG41513.1"/>
    <property type="molecule type" value="Genomic_DNA"/>
</dbReference>
<evidence type="ECO:0000313" key="2">
    <source>
        <dbReference type="EMBL" id="SFG41513.1"/>
    </source>
</evidence>
<sequence>MKKWSVLLTLVLITSVFLAACGQSGSGGNEGGGSQDLSLATGSTGGTYYPLGGAIANVWNKNVEGVNVTAQATGASVENLALLAKGEADLAMVVNMNADDAYNGRADFKGQKVTNFGAMGVVYPEVVQAVAAKDSGIKTISDLKGKRVAVGPQGSGTVNTTKHILEAYGLTFDDIQPFYDSFGDAATKLKDGQVDAIFGLLSLPASNIEDITTAKEVRLLEVDDKAMKKLQEKYPFYQPLTVKGGTYKGQDEDVQTATLKAVMYANNELSEDLVYNLTKIMYEKKDDIASAHQAGSQIDLEKALEGVTTPIHPGAKKYFEEKGIPLPE</sequence>
<evidence type="ECO:0000313" key="3">
    <source>
        <dbReference type="Proteomes" id="UP000198661"/>
    </source>
</evidence>
<dbReference type="Pfam" id="PF16868">
    <property type="entry name" value="NMT1_3"/>
    <property type="match status" value="1"/>
</dbReference>
<dbReference type="PANTHER" id="PTHR42941:SF1">
    <property type="entry name" value="SLL1037 PROTEIN"/>
    <property type="match status" value="1"/>
</dbReference>
<proteinExistence type="predicted"/>
<dbReference type="PANTHER" id="PTHR42941">
    <property type="entry name" value="SLL1037 PROTEIN"/>
    <property type="match status" value="1"/>
</dbReference>
<dbReference type="RefSeq" id="WP_177199189.1">
    <property type="nucleotide sequence ID" value="NZ_FOOK01000032.1"/>
</dbReference>
<keyword evidence="3" id="KW-1185">Reference proteome</keyword>
<evidence type="ECO:0008006" key="4">
    <source>
        <dbReference type="Google" id="ProtNLM"/>
    </source>
</evidence>
<accession>A0A1I2RN43</accession>
<dbReference type="STRING" id="201973.SAMN04488025_1324"/>
<feature type="chain" id="PRO_5038523377" description="TRAP transporter solute receptor, TAXI family" evidence="1">
    <location>
        <begin position="20"/>
        <end position="328"/>
    </location>
</feature>
<dbReference type="InterPro" id="IPR011852">
    <property type="entry name" value="TRAP_TAXI"/>
</dbReference>
<dbReference type="NCBIfam" id="TIGR02122">
    <property type="entry name" value="TRAP_TAXI"/>
    <property type="match status" value="1"/>
</dbReference>
<dbReference type="SUPFAM" id="SSF53850">
    <property type="entry name" value="Periplasmic binding protein-like II"/>
    <property type="match status" value="1"/>
</dbReference>
<reference evidence="2 3" key="1">
    <citation type="submission" date="2016-10" db="EMBL/GenBank/DDBJ databases">
        <authorList>
            <person name="de Groot N.N."/>
        </authorList>
    </citation>
    <scope>NUCLEOTIDE SEQUENCE [LARGE SCALE GENOMIC DNA]</scope>
    <source>
        <strain evidence="2 3">DSM 44945</strain>
    </source>
</reference>
<keyword evidence="1" id="KW-0732">Signal</keyword>
<gene>
    <name evidence="2" type="ORF">SAMN04488025_1324</name>
</gene>
<organism evidence="2 3">
    <name type="scientific">Planifilum fulgidum</name>
    <dbReference type="NCBI Taxonomy" id="201973"/>
    <lineage>
        <taxon>Bacteria</taxon>
        <taxon>Bacillati</taxon>
        <taxon>Bacillota</taxon>
        <taxon>Bacilli</taxon>
        <taxon>Bacillales</taxon>
        <taxon>Thermoactinomycetaceae</taxon>
        <taxon>Planifilum</taxon>
    </lineage>
</organism>
<feature type="signal peptide" evidence="1">
    <location>
        <begin position="1"/>
        <end position="19"/>
    </location>
</feature>
<dbReference type="PROSITE" id="PS51257">
    <property type="entry name" value="PROKAR_LIPOPROTEIN"/>
    <property type="match status" value="1"/>
</dbReference>
<dbReference type="CDD" id="cd13567">
    <property type="entry name" value="PBP2_TtGluBP"/>
    <property type="match status" value="1"/>
</dbReference>
<protein>
    <recommendedName>
        <fullName evidence="4">TRAP transporter solute receptor, TAXI family</fullName>
    </recommendedName>
</protein>
<dbReference type="Gene3D" id="3.40.190.10">
    <property type="entry name" value="Periplasmic binding protein-like II"/>
    <property type="match status" value="2"/>
</dbReference>
<name>A0A1I2RN43_9BACL</name>